<sequence>MNTSPNYCLHPSTSPSPPFPPSTSVIPFALYLSLPLAPSPISLLSVPANFGFIASSRWLNTTWKRYTRTQSINTTRAQRFSEAIDNVRMRPGVRTYARVRA</sequence>
<dbReference type="EMBL" id="JAKROA010000002">
    <property type="protein sequence ID" value="KAL5110006.1"/>
    <property type="molecule type" value="Genomic_DNA"/>
</dbReference>
<reference evidence="1 2" key="1">
    <citation type="journal article" date="2022" name="Front. Cell. Infect. Microbiol.">
        <title>The Genomes of Two Strains of Taenia crassiceps the Animal Model for the Study of Human Cysticercosis.</title>
        <authorList>
            <person name="Bobes R.J."/>
            <person name="Estrada K."/>
            <person name="Rios-Valencia D.G."/>
            <person name="Calderon-Gallegos A."/>
            <person name="de la Torre P."/>
            <person name="Carrero J.C."/>
            <person name="Sanchez-Flores A."/>
            <person name="Laclette J.P."/>
        </authorList>
    </citation>
    <scope>NUCLEOTIDE SEQUENCE [LARGE SCALE GENOMIC DNA]</scope>
    <source>
        <strain evidence="1">WFUcys</strain>
    </source>
</reference>
<keyword evidence="2" id="KW-1185">Reference proteome</keyword>
<proteinExistence type="predicted"/>
<evidence type="ECO:0000313" key="2">
    <source>
        <dbReference type="Proteomes" id="UP001651158"/>
    </source>
</evidence>
<accession>A0ABR4QKC1</accession>
<comment type="caution">
    <text evidence="1">The sequence shown here is derived from an EMBL/GenBank/DDBJ whole genome shotgun (WGS) entry which is preliminary data.</text>
</comment>
<protein>
    <submittedName>
        <fullName evidence="1">Uncharacterized protein</fullName>
    </submittedName>
</protein>
<gene>
    <name evidence="1" type="ORF">TcWFU_002780</name>
</gene>
<dbReference type="Proteomes" id="UP001651158">
    <property type="component" value="Unassembled WGS sequence"/>
</dbReference>
<name>A0ABR4QKC1_9CEST</name>
<organism evidence="1 2">
    <name type="scientific">Taenia crassiceps</name>
    <dbReference type="NCBI Taxonomy" id="6207"/>
    <lineage>
        <taxon>Eukaryota</taxon>
        <taxon>Metazoa</taxon>
        <taxon>Spiralia</taxon>
        <taxon>Lophotrochozoa</taxon>
        <taxon>Platyhelminthes</taxon>
        <taxon>Cestoda</taxon>
        <taxon>Eucestoda</taxon>
        <taxon>Cyclophyllidea</taxon>
        <taxon>Taeniidae</taxon>
        <taxon>Taenia</taxon>
    </lineage>
</organism>
<evidence type="ECO:0000313" key="1">
    <source>
        <dbReference type="EMBL" id="KAL5110006.1"/>
    </source>
</evidence>